<dbReference type="EMBL" id="BMQJ01000017">
    <property type="protein sequence ID" value="GGQ20720.1"/>
    <property type="molecule type" value="Genomic_DNA"/>
</dbReference>
<dbReference type="Proteomes" id="UP000611554">
    <property type="component" value="Unassembled WGS sequence"/>
</dbReference>
<evidence type="ECO:0000313" key="2">
    <source>
        <dbReference type="EMBL" id="GGQ20720.1"/>
    </source>
</evidence>
<evidence type="ECO:0000256" key="1">
    <source>
        <dbReference type="SAM" id="MobiDB-lite"/>
    </source>
</evidence>
<name>A0ABQ2RD68_9ACTN</name>
<accession>A0ABQ2RD68</accession>
<organism evidence="2 3">
    <name type="scientific">Streptosporangium pseudovulgare</name>
    <dbReference type="NCBI Taxonomy" id="35765"/>
    <lineage>
        <taxon>Bacteria</taxon>
        <taxon>Bacillati</taxon>
        <taxon>Actinomycetota</taxon>
        <taxon>Actinomycetes</taxon>
        <taxon>Streptosporangiales</taxon>
        <taxon>Streptosporangiaceae</taxon>
        <taxon>Streptosporangium</taxon>
    </lineage>
</organism>
<keyword evidence="3" id="KW-1185">Reference proteome</keyword>
<protein>
    <submittedName>
        <fullName evidence="2">Uncharacterized protein</fullName>
    </submittedName>
</protein>
<gene>
    <name evidence="2" type="ORF">GCM10010140_58730</name>
</gene>
<comment type="caution">
    <text evidence="2">The sequence shown here is derived from an EMBL/GenBank/DDBJ whole genome shotgun (WGS) entry which is preliminary data.</text>
</comment>
<evidence type="ECO:0000313" key="3">
    <source>
        <dbReference type="Proteomes" id="UP000611554"/>
    </source>
</evidence>
<proteinExistence type="predicted"/>
<sequence length="114" mass="12274">MTPGKQNGAQAITPERRPNDQMAANDTAHSNRPAGARHLPTQLPIVLAATIYSPAPGMSQALVVPDDVCPGCGFWHSHRIKVPAPVLVNRKARCGQRYELALHKPAAKRGRRAA</sequence>
<feature type="region of interest" description="Disordered" evidence="1">
    <location>
        <begin position="1"/>
        <end position="38"/>
    </location>
</feature>
<feature type="compositionally biased region" description="Polar residues" evidence="1">
    <location>
        <begin position="1"/>
        <end position="10"/>
    </location>
</feature>
<reference evidence="3" key="1">
    <citation type="journal article" date="2019" name="Int. J. Syst. Evol. Microbiol.">
        <title>The Global Catalogue of Microorganisms (GCM) 10K type strain sequencing project: providing services to taxonomists for standard genome sequencing and annotation.</title>
        <authorList>
            <consortium name="The Broad Institute Genomics Platform"/>
            <consortium name="The Broad Institute Genome Sequencing Center for Infectious Disease"/>
            <person name="Wu L."/>
            <person name="Ma J."/>
        </authorList>
    </citation>
    <scope>NUCLEOTIDE SEQUENCE [LARGE SCALE GENOMIC DNA]</scope>
    <source>
        <strain evidence="3">JCM 3115</strain>
    </source>
</reference>